<evidence type="ECO:0000256" key="6">
    <source>
        <dbReference type="ARBA" id="ARBA00023136"/>
    </source>
</evidence>
<dbReference type="GO" id="GO:0005886">
    <property type="term" value="C:plasma membrane"/>
    <property type="evidence" value="ECO:0007669"/>
    <property type="project" value="UniProtKB-SubCell"/>
</dbReference>
<feature type="transmembrane region" description="Helical" evidence="8">
    <location>
        <begin position="275"/>
        <end position="294"/>
    </location>
</feature>
<keyword evidence="10" id="KW-1185">Reference proteome</keyword>
<feature type="transmembrane region" description="Helical" evidence="8">
    <location>
        <begin position="15"/>
        <end position="34"/>
    </location>
</feature>
<comment type="similarity">
    <text evidence="7">Belongs to the glycosyltransferase 87 family.</text>
</comment>
<dbReference type="Pfam" id="PF09594">
    <property type="entry name" value="GT87"/>
    <property type="match status" value="1"/>
</dbReference>
<dbReference type="EMBL" id="FO082820">
    <property type="protein sequence ID" value="CCF18528.1"/>
    <property type="molecule type" value="Genomic_DNA"/>
</dbReference>
<dbReference type="GO" id="GO:0016758">
    <property type="term" value="F:hexosyltransferase activity"/>
    <property type="evidence" value="ECO:0007669"/>
    <property type="project" value="InterPro"/>
</dbReference>
<organism evidence="9 10">
    <name type="scientific">Pseudorhizobium banfieldiae</name>
    <dbReference type="NCBI Taxonomy" id="1125847"/>
    <lineage>
        <taxon>Bacteria</taxon>
        <taxon>Pseudomonadati</taxon>
        <taxon>Pseudomonadota</taxon>
        <taxon>Alphaproteobacteria</taxon>
        <taxon>Hyphomicrobiales</taxon>
        <taxon>Rhizobiaceae</taxon>
        <taxon>Rhizobium/Agrobacterium group</taxon>
        <taxon>Pseudorhizobium</taxon>
    </lineage>
</organism>
<evidence type="ECO:0000313" key="9">
    <source>
        <dbReference type="EMBL" id="CCF18528.1"/>
    </source>
</evidence>
<dbReference type="Proteomes" id="UP000010792">
    <property type="component" value="Chromosome"/>
</dbReference>
<evidence type="ECO:0008006" key="11">
    <source>
        <dbReference type="Google" id="ProtNLM"/>
    </source>
</evidence>
<dbReference type="AlphaFoldDB" id="L0NBN9"/>
<evidence type="ECO:0000313" key="10">
    <source>
        <dbReference type="Proteomes" id="UP000010792"/>
    </source>
</evidence>
<gene>
    <name evidence="9" type="ORF">NT26_0804</name>
</gene>
<feature type="transmembrane region" description="Helical" evidence="8">
    <location>
        <begin position="208"/>
        <end position="228"/>
    </location>
</feature>
<feature type="transmembrane region" description="Helical" evidence="8">
    <location>
        <begin position="176"/>
        <end position="201"/>
    </location>
</feature>
<keyword evidence="5 8" id="KW-1133">Transmembrane helix</keyword>
<evidence type="ECO:0000256" key="2">
    <source>
        <dbReference type="ARBA" id="ARBA00022475"/>
    </source>
</evidence>
<name>L0NBN9_9HYPH</name>
<comment type="subcellular location">
    <subcellularLocation>
        <location evidence="1">Cell membrane</location>
        <topology evidence="1">Multi-pass membrane protein</topology>
    </subcellularLocation>
</comment>
<evidence type="ECO:0000256" key="7">
    <source>
        <dbReference type="ARBA" id="ARBA00024033"/>
    </source>
</evidence>
<reference evidence="9 10" key="1">
    <citation type="journal article" date="2013" name="Genome Biol. Evol.">
        <title>Life in an arsenic-containing gold mine: genome and physiology of the autotrophic arsenite-oxidizing bacterium rhizobium sp. NT-26.</title>
        <authorList>
            <person name="Andres J."/>
            <person name="Arsene-Ploetze F."/>
            <person name="Barbe V."/>
            <person name="Brochier-Armanet C."/>
            <person name="Cleiss-Arnold J."/>
            <person name="Coppee J.Y."/>
            <person name="Dillies M.A."/>
            <person name="Geist"/>
            <person name="L"/>
            <person name="Joublin A."/>
            <person name="Koechler S."/>
            <person name="Lassalle F."/>
            <person name="Marchal M."/>
            <person name="Medigue C."/>
            <person name="Muller D."/>
            <person name="Nesme X."/>
            <person name="Plewniak F."/>
            <person name="Proux C."/>
            <person name="Ramirez-Bahena M.H."/>
            <person name="Schenowitz C."/>
            <person name="Sismeiro O."/>
            <person name="Vallenet D."/>
            <person name="Santini J.M."/>
            <person name="Bertin P.N."/>
        </authorList>
    </citation>
    <scope>NUCLEOTIDE SEQUENCE [LARGE SCALE GENOMIC DNA]</scope>
    <source>
        <strain evidence="9 10">NT-26</strain>
    </source>
</reference>
<feature type="transmembrane region" description="Helical" evidence="8">
    <location>
        <begin position="350"/>
        <end position="383"/>
    </location>
</feature>
<dbReference type="KEGG" id="rht:NT26_0804"/>
<feature type="transmembrane region" description="Helical" evidence="8">
    <location>
        <begin position="306"/>
        <end position="330"/>
    </location>
</feature>
<protein>
    <recommendedName>
        <fullName evidence="11">DUF2029 domain-containing protein</fullName>
    </recommendedName>
</protein>
<evidence type="ECO:0000256" key="1">
    <source>
        <dbReference type="ARBA" id="ARBA00004651"/>
    </source>
</evidence>
<keyword evidence="6 8" id="KW-0472">Membrane</keyword>
<evidence type="ECO:0000256" key="4">
    <source>
        <dbReference type="ARBA" id="ARBA00022692"/>
    </source>
</evidence>
<evidence type="ECO:0000256" key="5">
    <source>
        <dbReference type="ARBA" id="ARBA00022989"/>
    </source>
</evidence>
<proteinExistence type="inferred from homology"/>
<keyword evidence="2" id="KW-1003">Cell membrane</keyword>
<sequence>MTGKAWAGQRADVELRLFACLAICAIGLLFWLYGSGQDLSSLFWTNRDFANYWIASKLALEGRVLDLFSGQDIYFARMQEVFGQDYPWHNWSYPPHYLLLVLPFGLLPYVASGIVFQLATLALFLHAASLARAPEARGYWLLLLPFIVCNLHLSQNGFLTAALMLYGLSLRFRRPILAGVAIGLLTIKPQLGLLLPILLLLERRWQTIAAATVSATLAIAVSALLFGVDAWTGYVAHNLPYQTIVMTDFGGFFLHLMPSLYGAARSLDLDAATAMMLHLPVAGPTFGAFLYLAWRLKTPEARSLSLLFATFCIAPYSLLYDLGALCVLAAAENARERMLPQGQGRRWRMLMLAAVCLLPVLALPFSLAGLPIAPAVLLLGWAAAVTPLPERNAVNGAPRRG</sequence>
<dbReference type="InterPro" id="IPR018584">
    <property type="entry name" value="GT87"/>
</dbReference>
<feature type="transmembrane region" description="Helical" evidence="8">
    <location>
        <begin position="97"/>
        <end position="127"/>
    </location>
</feature>
<keyword evidence="4 8" id="KW-0812">Transmembrane</keyword>
<dbReference type="RefSeq" id="WP_162197774.1">
    <property type="nucleotide sequence ID" value="NZ_FO082820.1"/>
</dbReference>
<evidence type="ECO:0000256" key="8">
    <source>
        <dbReference type="SAM" id="Phobius"/>
    </source>
</evidence>
<feature type="transmembrane region" description="Helical" evidence="8">
    <location>
        <begin position="240"/>
        <end position="263"/>
    </location>
</feature>
<evidence type="ECO:0000256" key="3">
    <source>
        <dbReference type="ARBA" id="ARBA00022679"/>
    </source>
</evidence>
<keyword evidence="3" id="KW-0808">Transferase</keyword>
<accession>L0NBN9</accession>
<feature type="transmembrane region" description="Helical" evidence="8">
    <location>
        <begin position="139"/>
        <end position="164"/>
    </location>
</feature>